<dbReference type="InterPro" id="IPR006913">
    <property type="entry name" value="CENP-V/GFA"/>
</dbReference>
<dbReference type="PANTHER" id="PTHR28620:SF1">
    <property type="entry name" value="CENP-V_GFA DOMAIN-CONTAINING PROTEIN"/>
    <property type="match status" value="1"/>
</dbReference>
<dbReference type="EMBL" id="JAAKZG010000008">
    <property type="protein sequence ID" value="NGN43178.1"/>
    <property type="molecule type" value="Genomic_DNA"/>
</dbReference>
<dbReference type="GO" id="GO:0016846">
    <property type="term" value="F:carbon-sulfur lyase activity"/>
    <property type="evidence" value="ECO:0007669"/>
    <property type="project" value="InterPro"/>
</dbReference>
<evidence type="ECO:0000313" key="6">
    <source>
        <dbReference type="Proteomes" id="UP000481252"/>
    </source>
</evidence>
<dbReference type="Gene3D" id="2.170.150.70">
    <property type="match status" value="1"/>
</dbReference>
<evidence type="ECO:0000256" key="2">
    <source>
        <dbReference type="ARBA" id="ARBA00022723"/>
    </source>
</evidence>
<sequence length="141" mass="15306">MKKTYHGSCHCGAVRFECDIDLADGTSKCNCSICRKTRFWKAIATDGNFRLVQGADALSDYTFSDGSKNPSGQPIHHFFCSICGVKTFGRGSMEALGGEFHAVNVACLDDVTDEELAAAPVDYQDGRADNWERPPAVAGYL</sequence>
<evidence type="ECO:0000256" key="1">
    <source>
        <dbReference type="ARBA" id="ARBA00005495"/>
    </source>
</evidence>
<keyword evidence="6" id="KW-1185">Reference proteome</keyword>
<comment type="caution">
    <text evidence="5">The sequence shown here is derived from an EMBL/GenBank/DDBJ whole genome shotgun (WGS) entry which is preliminary data.</text>
</comment>
<dbReference type="Proteomes" id="UP000481252">
    <property type="component" value="Unassembled WGS sequence"/>
</dbReference>
<protein>
    <submittedName>
        <fullName evidence="5">GFA family protein</fullName>
    </submittedName>
</protein>
<dbReference type="PROSITE" id="PS51891">
    <property type="entry name" value="CENP_V_GFA"/>
    <property type="match status" value="1"/>
</dbReference>
<dbReference type="InterPro" id="IPR052355">
    <property type="entry name" value="CENP-V-like"/>
</dbReference>
<dbReference type="Pfam" id="PF04828">
    <property type="entry name" value="GFA"/>
    <property type="match status" value="1"/>
</dbReference>
<dbReference type="GO" id="GO:0046872">
    <property type="term" value="F:metal ion binding"/>
    <property type="evidence" value="ECO:0007669"/>
    <property type="project" value="UniProtKB-KW"/>
</dbReference>
<evidence type="ECO:0000256" key="3">
    <source>
        <dbReference type="ARBA" id="ARBA00022833"/>
    </source>
</evidence>
<evidence type="ECO:0000259" key="4">
    <source>
        <dbReference type="PROSITE" id="PS51891"/>
    </source>
</evidence>
<proteinExistence type="inferred from homology"/>
<reference evidence="5 6" key="1">
    <citation type="submission" date="2020-02" db="EMBL/GenBank/DDBJ databases">
        <title>Genome sequence of the type strain CGMCC 1.15528 of Mesorhizobium zhangyense.</title>
        <authorList>
            <person name="Gao J."/>
            <person name="Sun J."/>
        </authorList>
    </citation>
    <scope>NUCLEOTIDE SEQUENCE [LARGE SCALE GENOMIC DNA]</scope>
    <source>
        <strain evidence="5 6">CGMCC 1.15528</strain>
    </source>
</reference>
<gene>
    <name evidence="5" type="ORF">G6N74_19080</name>
</gene>
<dbReference type="SUPFAM" id="SSF51316">
    <property type="entry name" value="Mss4-like"/>
    <property type="match status" value="1"/>
</dbReference>
<keyword evidence="3" id="KW-0862">Zinc</keyword>
<dbReference type="InterPro" id="IPR011057">
    <property type="entry name" value="Mss4-like_sf"/>
</dbReference>
<organism evidence="5 6">
    <name type="scientific">Mesorhizobium zhangyense</name>
    <dbReference type="NCBI Taxonomy" id="1776730"/>
    <lineage>
        <taxon>Bacteria</taxon>
        <taxon>Pseudomonadati</taxon>
        <taxon>Pseudomonadota</taxon>
        <taxon>Alphaproteobacteria</taxon>
        <taxon>Hyphomicrobiales</taxon>
        <taxon>Phyllobacteriaceae</taxon>
        <taxon>Mesorhizobium</taxon>
    </lineage>
</organism>
<accession>A0A7C9R9W7</accession>
<name>A0A7C9R9W7_9HYPH</name>
<feature type="domain" description="CENP-V/GFA" evidence="4">
    <location>
        <begin position="5"/>
        <end position="132"/>
    </location>
</feature>
<evidence type="ECO:0000313" key="5">
    <source>
        <dbReference type="EMBL" id="NGN43178.1"/>
    </source>
</evidence>
<dbReference type="RefSeq" id="WP_165119536.1">
    <property type="nucleotide sequence ID" value="NZ_JAAKZG010000008.1"/>
</dbReference>
<comment type="similarity">
    <text evidence="1">Belongs to the Gfa family.</text>
</comment>
<dbReference type="AlphaFoldDB" id="A0A7C9R9W7"/>
<keyword evidence="2" id="KW-0479">Metal-binding</keyword>
<dbReference type="PANTHER" id="PTHR28620">
    <property type="entry name" value="CENTROMERE PROTEIN V"/>
    <property type="match status" value="1"/>
</dbReference>